<gene>
    <name evidence="2" type="ORF">LCGC14_1272980</name>
</gene>
<comment type="caution">
    <text evidence="2">The sequence shown here is derived from an EMBL/GenBank/DDBJ whole genome shotgun (WGS) entry which is preliminary data.</text>
</comment>
<keyword evidence="1" id="KW-0472">Membrane</keyword>
<reference evidence="2" key="1">
    <citation type="journal article" date="2015" name="Nature">
        <title>Complex archaea that bridge the gap between prokaryotes and eukaryotes.</title>
        <authorList>
            <person name="Spang A."/>
            <person name="Saw J.H."/>
            <person name="Jorgensen S.L."/>
            <person name="Zaremba-Niedzwiedzka K."/>
            <person name="Martijn J."/>
            <person name="Lind A.E."/>
            <person name="van Eijk R."/>
            <person name="Schleper C."/>
            <person name="Guy L."/>
            <person name="Ettema T.J."/>
        </authorList>
    </citation>
    <scope>NUCLEOTIDE SEQUENCE</scope>
</reference>
<accession>A0A0F9KXH1</accession>
<organism evidence="2">
    <name type="scientific">marine sediment metagenome</name>
    <dbReference type="NCBI Taxonomy" id="412755"/>
    <lineage>
        <taxon>unclassified sequences</taxon>
        <taxon>metagenomes</taxon>
        <taxon>ecological metagenomes</taxon>
    </lineage>
</organism>
<keyword evidence="1" id="KW-1133">Transmembrane helix</keyword>
<sequence length="437" mass="51777">MFGEEIPGKVKYFNMGALVMILLPYYAIFRVVVLFLIYGFDFVFWEMIPYAGIIFLLSYLFWIGPLKKEKEAQDKANGIDFADSLVKKGKAKPSDFMFGFDEVYELDINFEDDKNLDERLQSQLYMQYLHTLILRQRESHEEKHIDVSEDAYSVLEELQDTLKQFSKPILTEMGGVPITKEALIEARKKLEVQVKEIAKKFEEKTTAIIPSLEKMEILPFTQFDLQKVREEDDFKRDLEFFKTHHFYYVRLYSKENFPEEKDKWGEIFIITPKPYSEVLKTHKDSSKLDGWPINIRLCFCFWTYWWTVARMPTFYLNFSENMIQPISDKLTKINAKVMAYLQLKVMDLWMNDLIVRPEKIIKHNTYLTVKANTFETGFSDLVQDQADMDLKYSQFFKDKAQAKLFSRIEKFKRWNIIISSVSIIVIIMLAITISFLL</sequence>
<protein>
    <submittedName>
        <fullName evidence="2">Uncharacterized protein</fullName>
    </submittedName>
</protein>
<evidence type="ECO:0000256" key="1">
    <source>
        <dbReference type="SAM" id="Phobius"/>
    </source>
</evidence>
<feature type="transmembrane region" description="Helical" evidence="1">
    <location>
        <begin position="414"/>
        <end position="436"/>
    </location>
</feature>
<proteinExistence type="predicted"/>
<name>A0A0F9KXH1_9ZZZZ</name>
<feature type="transmembrane region" description="Helical" evidence="1">
    <location>
        <begin position="43"/>
        <end position="63"/>
    </location>
</feature>
<dbReference type="EMBL" id="LAZR01007162">
    <property type="protein sequence ID" value="KKM87039.1"/>
    <property type="molecule type" value="Genomic_DNA"/>
</dbReference>
<feature type="transmembrane region" description="Helical" evidence="1">
    <location>
        <begin position="12"/>
        <end position="37"/>
    </location>
</feature>
<evidence type="ECO:0000313" key="2">
    <source>
        <dbReference type="EMBL" id="KKM87039.1"/>
    </source>
</evidence>
<keyword evidence="1" id="KW-0812">Transmembrane</keyword>
<dbReference type="AlphaFoldDB" id="A0A0F9KXH1"/>